<comment type="subunit">
    <text evidence="9">The Tat system comprises two distinct complexes: a TatABC complex, containing multiple copies of TatA, TatB and TatC subunits, and a separate TatA complex, containing only TatA subunits. Substrates initially bind to the TatABC complex, which probably triggers association of the separate TatA complex to form the active translocon.</text>
</comment>
<keyword evidence="3 9" id="KW-1003">Cell membrane</keyword>
<dbReference type="RefSeq" id="WP_015259513.1">
    <property type="nucleotide sequence ID" value="NC_019902.2"/>
</dbReference>
<dbReference type="NCBIfam" id="TIGR01411">
    <property type="entry name" value="tatAE"/>
    <property type="match status" value="1"/>
</dbReference>
<dbReference type="GO" id="GO:0043953">
    <property type="term" value="P:protein transport by the Tat complex"/>
    <property type="evidence" value="ECO:0007669"/>
    <property type="project" value="UniProtKB-UniRule"/>
</dbReference>
<protein>
    <recommendedName>
        <fullName evidence="9">Sec-independent protein translocase protein TatA</fullName>
    </recommendedName>
</protein>
<evidence type="ECO:0000256" key="1">
    <source>
        <dbReference type="ARBA" id="ARBA00004162"/>
    </source>
</evidence>
<dbReference type="InterPro" id="IPR006312">
    <property type="entry name" value="TatA/E"/>
</dbReference>
<dbReference type="GO" id="GO:0008320">
    <property type="term" value="F:protein transmembrane transporter activity"/>
    <property type="evidence" value="ECO:0007669"/>
    <property type="project" value="UniProtKB-UniRule"/>
</dbReference>
<evidence type="ECO:0000313" key="12">
    <source>
        <dbReference type="Proteomes" id="UP000010809"/>
    </source>
</evidence>
<dbReference type="GO" id="GO:0033281">
    <property type="term" value="C:TAT protein transport complex"/>
    <property type="evidence" value="ECO:0007669"/>
    <property type="project" value="UniProtKB-UniRule"/>
</dbReference>
<dbReference type="STRING" id="1255043.TVNIR_2764"/>
<dbReference type="AlphaFoldDB" id="L0DZI9"/>
<organism evidence="11 12">
    <name type="scientific">Thioalkalivibrio nitratireducens (strain DSM 14787 / UNIQEM 213 / ALEN2)</name>
    <dbReference type="NCBI Taxonomy" id="1255043"/>
    <lineage>
        <taxon>Bacteria</taxon>
        <taxon>Pseudomonadati</taxon>
        <taxon>Pseudomonadota</taxon>
        <taxon>Gammaproteobacteria</taxon>
        <taxon>Chromatiales</taxon>
        <taxon>Ectothiorhodospiraceae</taxon>
        <taxon>Thioalkalivibrio</taxon>
    </lineage>
</organism>
<dbReference type="HOGENOM" id="CLU_086034_5_1_6"/>
<keyword evidence="6 9" id="KW-1133">Transmembrane helix</keyword>
<evidence type="ECO:0000256" key="8">
    <source>
        <dbReference type="ARBA" id="ARBA00023136"/>
    </source>
</evidence>
<name>L0DZI9_THIND</name>
<comment type="subcellular location">
    <subcellularLocation>
        <location evidence="9">Cell inner membrane</location>
        <topology evidence="9">Single-pass membrane protein</topology>
    </subcellularLocation>
    <subcellularLocation>
        <location evidence="1">Cell membrane</location>
        <topology evidence="1">Single-pass membrane protein</topology>
    </subcellularLocation>
</comment>
<evidence type="ECO:0000256" key="9">
    <source>
        <dbReference type="HAMAP-Rule" id="MF_00236"/>
    </source>
</evidence>
<proteinExistence type="inferred from homology"/>
<dbReference type="OrthoDB" id="7066617at2"/>
<reference evidence="11" key="1">
    <citation type="submission" date="2015-12" db="EMBL/GenBank/DDBJ databases">
        <authorList>
            <person name="Tikhonova T.V."/>
            <person name="Pavlov A.R."/>
            <person name="Beletsky A.V."/>
            <person name="Mardanov A.V."/>
            <person name="Sorokin D.Y."/>
            <person name="Ravin N.V."/>
            <person name="Popov V.O."/>
        </authorList>
    </citation>
    <scope>NUCLEOTIDE SEQUENCE</scope>
    <source>
        <strain evidence="11">DSM 14787</strain>
    </source>
</reference>
<evidence type="ECO:0000256" key="2">
    <source>
        <dbReference type="ARBA" id="ARBA00022448"/>
    </source>
</evidence>
<feature type="transmembrane region" description="Helical" evidence="9">
    <location>
        <begin position="6"/>
        <end position="24"/>
    </location>
</feature>
<dbReference type="PATRIC" id="fig|1255043.3.peg.2789"/>
<keyword evidence="9" id="KW-0997">Cell inner membrane</keyword>
<sequence length="87" mass="9099">MGIGGISIWQLVIILAIVVLLFGTKKLRNVGGDLGSALRNFRKSVKEQEDGPDSLATEQETKGDDTARPVALAQAGADAPGRAGDRP</sequence>
<keyword evidence="2 9" id="KW-0813">Transport</keyword>
<feature type="region of interest" description="Disordered" evidence="10">
    <location>
        <begin position="45"/>
        <end position="87"/>
    </location>
</feature>
<evidence type="ECO:0000256" key="7">
    <source>
        <dbReference type="ARBA" id="ARBA00023010"/>
    </source>
</evidence>
<dbReference type="InterPro" id="IPR003369">
    <property type="entry name" value="TatA/B/E"/>
</dbReference>
<keyword evidence="4 9" id="KW-0812">Transmembrane</keyword>
<evidence type="ECO:0000256" key="10">
    <source>
        <dbReference type="SAM" id="MobiDB-lite"/>
    </source>
</evidence>
<evidence type="ECO:0000256" key="6">
    <source>
        <dbReference type="ARBA" id="ARBA00022989"/>
    </source>
</evidence>
<dbReference type="EMBL" id="CP003989">
    <property type="protein sequence ID" value="AGA34402.1"/>
    <property type="molecule type" value="Genomic_DNA"/>
</dbReference>
<dbReference type="Gene3D" id="1.20.5.3310">
    <property type="match status" value="1"/>
</dbReference>
<dbReference type="Pfam" id="PF02416">
    <property type="entry name" value="TatA_B_E"/>
    <property type="match status" value="1"/>
</dbReference>
<comment type="similarity">
    <text evidence="9">Belongs to the TatA/E family.</text>
</comment>
<dbReference type="eggNOG" id="COG1826">
    <property type="taxonomic scope" value="Bacteria"/>
</dbReference>
<accession>L0DZI9</accession>
<keyword evidence="8 9" id="KW-0472">Membrane</keyword>
<dbReference type="KEGG" id="tni:TVNIR_2764"/>
<evidence type="ECO:0000313" key="11">
    <source>
        <dbReference type="EMBL" id="AGA34402.1"/>
    </source>
</evidence>
<evidence type="ECO:0000256" key="3">
    <source>
        <dbReference type="ARBA" id="ARBA00022475"/>
    </source>
</evidence>
<evidence type="ECO:0000256" key="4">
    <source>
        <dbReference type="ARBA" id="ARBA00022692"/>
    </source>
</evidence>
<comment type="function">
    <text evidence="9">Part of the twin-arginine translocation (Tat) system that transports large folded proteins containing a characteristic twin-arginine motif in their signal peptide across membranes. TatA could form the protein-conducting channel of the Tat system.</text>
</comment>
<keyword evidence="5 9" id="KW-0653">Protein transport</keyword>
<dbReference type="Proteomes" id="UP000010809">
    <property type="component" value="Chromosome"/>
</dbReference>
<dbReference type="HAMAP" id="MF_00236">
    <property type="entry name" value="TatA_E"/>
    <property type="match status" value="1"/>
</dbReference>
<keyword evidence="7 9" id="KW-0811">Translocation</keyword>
<dbReference type="PANTHER" id="PTHR42982">
    <property type="entry name" value="SEC-INDEPENDENT PROTEIN TRANSLOCASE PROTEIN TATA"/>
    <property type="match status" value="1"/>
</dbReference>
<gene>
    <name evidence="9" type="primary">tatA</name>
    <name evidence="11" type="ordered locus">TVNIR_2764</name>
</gene>
<dbReference type="PANTHER" id="PTHR42982:SF1">
    <property type="entry name" value="SEC-INDEPENDENT PROTEIN TRANSLOCASE PROTEIN TATA"/>
    <property type="match status" value="1"/>
</dbReference>
<keyword evidence="12" id="KW-1185">Reference proteome</keyword>
<feature type="compositionally biased region" description="Low complexity" evidence="10">
    <location>
        <begin position="75"/>
        <end position="87"/>
    </location>
</feature>
<evidence type="ECO:0000256" key="5">
    <source>
        <dbReference type="ARBA" id="ARBA00022927"/>
    </source>
</evidence>